<evidence type="ECO:0000313" key="2">
    <source>
        <dbReference type="EMBL" id="UPV76767.1"/>
    </source>
</evidence>
<organism evidence="2 3">
    <name type="scientific">Halorussus limi</name>
    <dbReference type="NCBI Taxonomy" id="2938695"/>
    <lineage>
        <taxon>Archaea</taxon>
        <taxon>Methanobacteriati</taxon>
        <taxon>Methanobacteriota</taxon>
        <taxon>Stenosarchaea group</taxon>
        <taxon>Halobacteria</taxon>
        <taxon>Halobacteriales</taxon>
        <taxon>Haladaptataceae</taxon>
        <taxon>Halorussus</taxon>
    </lineage>
</organism>
<dbReference type="PANTHER" id="PTHR43471:SF1">
    <property type="entry name" value="ABC TRANSPORTER PERMEASE PROTEIN NOSY-RELATED"/>
    <property type="match status" value="1"/>
</dbReference>
<feature type="transmembrane region" description="Helical" evidence="1">
    <location>
        <begin position="247"/>
        <end position="267"/>
    </location>
</feature>
<feature type="transmembrane region" description="Helical" evidence="1">
    <location>
        <begin position="20"/>
        <end position="38"/>
    </location>
</feature>
<dbReference type="Pfam" id="PF12679">
    <property type="entry name" value="ABC2_membrane_2"/>
    <property type="match status" value="2"/>
</dbReference>
<feature type="transmembrane region" description="Helical" evidence="1">
    <location>
        <begin position="50"/>
        <end position="71"/>
    </location>
</feature>
<keyword evidence="3" id="KW-1185">Reference proteome</keyword>
<feature type="transmembrane region" description="Helical" evidence="1">
    <location>
        <begin position="331"/>
        <end position="349"/>
    </location>
</feature>
<keyword evidence="1" id="KW-1133">Transmembrane helix</keyword>
<dbReference type="RefSeq" id="WP_248652800.1">
    <property type="nucleotide sequence ID" value="NZ_CP096661.1"/>
</dbReference>
<dbReference type="KEGG" id="halx:M0R89_21480"/>
<feature type="transmembrane region" description="Helical" evidence="1">
    <location>
        <begin position="101"/>
        <end position="123"/>
    </location>
</feature>
<gene>
    <name evidence="2" type="ORF">M0R89_21480</name>
</gene>
<proteinExistence type="predicted"/>
<dbReference type="Proteomes" id="UP000830729">
    <property type="component" value="Plasmid unnamed2"/>
</dbReference>
<sequence length="593" mass="63219">MSRVWTIAREDARRAARSRLVWGAVILLGMMFLLSIPGSARPEIHPIGEYLLMLPMELMTFALVVVAAVGYNSVVGDRATGTLQFALGLGGTRRGFVLGKLLARAAVVVGALTVVLAVASALVARGYGRPHLASFWVMAGWMLLYGAVWTAVAVGYSAAFASEYRTLGALAGTYALFSLDVGIWNVVVRPVFSLVFTGSLDAPSYETLASAPTWLRVTERLNPLISFWEAMRWSVESVGPGTPTGGLLPNLLGAAAFVLFGAVPLAVGARRFERADLDDDGSGLGVGSRLWRLLSGVGPATRSRDGPGPRTTLARVRTVARADARHTLQNWVAMGGIAAVVLFTGPRLWQGLDPNSVSTVAGELADVPRTFFLPVTALGIAVGYRTVAGDREDGTARLVLGLSATRRDLVLGKLLSRTTLAVCTLLPLVCFAEALVATRFGEFYPGVFLAWAGWTLLYAVAWTSVVVGVSAAVSSRYRALAAAFGTFLAFTPAYGLWGVLVRPTAALVFTGEFRTPDTAITTSLGPLWFRYLDRLSPFVAFETVLDGLFALTAYETHAEVTAPVFLYSVAVSASFAALAVYLGFRRFARSDLG</sequence>
<feature type="transmembrane region" description="Helical" evidence="1">
    <location>
        <begin position="480"/>
        <end position="500"/>
    </location>
</feature>
<dbReference type="EMBL" id="CP096661">
    <property type="protein sequence ID" value="UPV76767.1"/>
    <property type="molecule type" value="Genomic_DNA"/>
</dbReference>
<feature type="transmembrane region" description="Helical" evidence="1">
    <location>
        <begin position="448"/>
        <end position="473"/>
    </location>
</feature>
<dbReference type="GO" id="GO:0005886">
    <property type="term" value="C:plasma membrane"/>
    <property type="evidence" value="ECO:0007669"/>
    <property type="project" value="UniProtKB-SubCell"/>
</dbReference>
<reference evidence="2 3" key="1">
    <citation type="submission" date="2022-04" db="EMBL/GenBank/DDBJ databases">
        <title>Diverse halophilic archaea isolated from saline environments.</title>
        <authorList>
            <person name="Cui H.-L."/>
        </authorList>
    </citation>
    <scope>NUCLEOTIDE SEQUENCE [LARGE SCALE GENOMIC DNA]</scope>
    <source>
        <strain evidence="2 3">XZYJT49</strain>
        <plasmid evidence="2 3">unnamed2</plasmid>
    </source>
</reference>
<protein>
    <submittedName>
        <fullName evidence="2">ABC transporter permease</fullName>
    </submittedName>
</protein>
<feature type="transmembrane region" description="Helical" evidence="1">
    <location>
        <begin position="167"/>
        <end position="187"/>
    </location>
</feature>
<geneLocation type="plasmid" evidence="2 3">
    <name>unnamed2</name>
</geneLocation>
<evidence type="ECO:0000313" key="3">
    <source>
        <dbReference type="Proteomes" id="UP000830729"/>
    </source>
</evidence>
<dbReference type="AlphaFoldDB" id="A0A8U0I0P8"/>
<feature type="transmembrane region" description="Helical" evidence="1">
    <location>
        <begin position="369"/>
        <end position="387"/>
    </location>
</feature>
<keyword evidence="2" id="KW-0614">Plasmid</keyword>
<feature type="transmembrane region" description="Helical" evidence="1">
    <location>
        <begin position="414"/>
        <end position="436"/>
    </location>
</feature>
<accession>A0A8U0I0P8</accession>
<evidence type="ECO:0000256" key="1">
    <source>
        <dbReference type="SAM" id="Phobius"/>
    </source>
</evidence>
<name>A0A8U0I0P8_9EURY</name>
<feature type="transmembrane region" description="Helical" evidence="1">
    <location>
        <begin position="135"/>
        <end position="160"/>
    </location>
</feature>
<keyword evidence="1" id="KW-0812">Transmembrane</keyword>
<feature type="transmembrane region" description="Helical" evidence="1">
    <location>
        <begin position="564"/>
        <end position="584"/>
    </location>
</feature>
<dbReference type="GeneID" id="72187829"/>
<keyword evidence="1" id="KW-0472">Membrane</keyword>
<dbReference type="GO" id="GO:0140359">
    <property type="term" value="F:ABC-type transporter activity"/>
    <property type="evidence" value="ECO:0007669"/>
    <property type="project" value="InterPro"/>
</dbReference>
<dbReference type="PANTHER" id="PTHR43471">
    <property type="entry name" value="ABC TRANSPORTER PERMEASE"/>
    <property type="match status" value="1"/>
</dbReference>